<comment type="caution">
    <text evidence="2">The sequence shown here is derived from an EMBL/GenBank/DDBJ whole genome shotgun (WGS) entry which is preliminary data.</text>
</comment>
<dbReference type="AlphaFoldDB" id="A0A9P6IV48"/>
<sequence>MDATRSMPQIKVEFALPHLPGKARKRHKVATSCNRCRQNKPTSTGSSPHGLQRHQHFQQSREQDVLHQFSSAARAHPDIYSTASMSLAHPAPGDISGISVNPFTSLDESWNSTTHLEGPSQYAALYDNSHAQPLNEPRTAATGLNQQGDDEANKPKQKRELRQLQKIAGDLLAIKKFDLSILMPRHISQEQDEFFIMSTLTATSTKGIPNHLLLLPRDANYLADVFFENAYFYYPIINRATVELCLMEPQTPHALFVLNIIFMIACRHLARTSDMKRAIQFRERAREVQLHIDSKLRHTRLQGVLLGYLAVYGPFKPSIGMAQECGTYNVLATTPSTPVELPSSPRSPTSCDVFSELQSECRSVHANRATIHEAAYQARLWTFWGYFIRDSVARLYFGWPHGLDTMFISPELPKVEGFVGVGGKRGPLSVSVGNPKASVTGKRR</sequence>
<protein>
    <recommendedName>
        <fullName evidence="4">Transcription factor domain-containing protein</fullName>
    </recommendedName>
</protein>
<dbReference type="EMBL" id="JAAAHY010001734">
    <property type="protein sequence ID" value="KAF9947092.1"/>
    <property type="molecule type" value="Genomic_DNA"/>
</dbReference>
<evidence type="ECO:0000313" key="2">
    <source>
        <dbReference type="EMBL" id="KAF9947092.1"/>
    </source>
</evidence>
<evidence type="ECO:0008006" key="4">
    <source>
        <dbReference type="Google" id="ProtNLM"/>
    </source>
</evidence>
<keyword evidence="3" id="KW-1185">Reference proteome</keyword>
<evidence type="ECO:0000256" key="1">
    <source>
        <dbReference type="SAM" id="MobiDB-lite"/>
    </source>
</evidence>
<name>A0A9P6IV48_MORAP</name>
<dbReference type="OrthoDB" id="2447714at2759"/>
<feature type="region of interest" description="Disordered" evidence="1">
    <location>
        <begin position="133"/>
        <end position="158"/>
    </location>
</feature>
<feature type="compositionally biased region" description="Polar residues" evidence="1">
    <location>
        <begin position="35"/>
        <end position="49"/>
    </location>
</feature>
<gene>
    <name evidence="2" type="ORF">BGZ70_002883</name>
</gene>
<feature type="non-terminal residue" evidence="2">
    <location>
        <position position="444"/>
    </location>
</feature>
<feature type="region of interest" description="Disordered" evidence="1">
    <location>
        <begin position="35"/>
        <end position="60"/>
    </location>
</feature>
<proteinExistence type="predicted"/>
<dbReference type="CDD" id="cd12148">
    <property type="entry name" value="fungal_TF_MHR"/>
    <property type="match status" value="1"/>
</dbReference>
<organism evidence="2 3">
    <name type="scientific">Mortierella alpina</name>
    <name type="common">Oleaginous fungus</name>
    <name type="synonym">Mortierella renispora</name>
    <dbReference type="NCBI Taxonomy" id="64518"/>
    <lineage>
        <taxon>Eukaryota</taxon>
        <taxon>Fungi</taxon>
        <taxon>Fungi incertae sedis</taxon>
        <taxon>Mucoromycota</taxon>
        <taxon>Mortierellomycotina</taxon>
        <taxon>Mortierellomycetes</taxon>
        <taxon>Mortierellales</taxon>
        <taxon>Mortierellaceae</taxon>
        <taxon>Mortierella</taxon>
    </lineage>
</organism>
<dbReference type="Proteomes" id="UP000738359">
    <property type="component" value="Unassembled WGS sequence"/>
</dbReference>
<reference evidence="2" key="1">
    <citation type="journal article" date="2020" name="Fungal Divers.">
        <title>Resolving the Mortierellaceae phylogeny through synthesis of multi-gene phylogenetics and phylogenomics.</title>
        <authorList>
            <person name="Vandepol N."/>
            <person name="Liber J."/>
            <person name="Desiro A."/>
            <person name="Na H."/>
            <person name="Kennedy M."/>
            <person name="Barry K."/>
            <person name="Grigoriev I.V."/>
            <person name="Miller A.N."/>
            <person name="O'Donnell K."/>
            <person name="Stajich J.E."/>
            <person name="Bonito G."/>
        </authorList>
    </citation>
    <scope>NUCLEOTIDE SEQUENCE</scope>
    <source>
        <strain evidence="2">CK1249</strain>
    </source>
</reference>
<accession>A0A9P6IV48</accession>
<evidence type="ECO:0000313" key="3">
    <source>
        <dbReference type="Proteomes" id="UP000738359"/>
    </source>
</evidence>